<evidence type="ECO:0000313" key="1">
    <source>
        <dbReference type="EMBL" id="UWM52939.1"/>
    </source>
</evidence>
<dbReference type="RefSeq" id="WP_260591934.1">
    <property type="nucleotide sequence ID" value="NZ_CP104003.1"/>
</dbReference>
<dbReference type="AlphaFoldDB" id="A0A9E7U9K7"/>
<organism evidence="1 2">
    <name type="scientific">Salinirubellus salinus</name>
    <dbReference type="NCBI Taxonomy" id="1364945"/>
    <lineage>
        <taxon>Archaea</taxon>
        <taxon>Methanobacteriati</taxon>
        <taxon>Methanobacteriota</taxon>
        <taxon>Stenosarchaea group</taxon>
        <taxon>Halobacteria</taxon>
        <taxon>Halobacteriales</taxon>
        <taxon>Natronomonadaceae</taxon>
        <taxon>Salinirubellus</taxon>
    </lineage>
</organism>
<name>A0A9E7U9K7_9EURY</name>
<dbReference type="Proteomes" id="UP001057580">
    <property type="component" value="Chromosome"/>
</dbReference>
<proteinExistence type="predicted"/>
<reference evidence="1" key="1">
    <citation type="submission" date="2022-09" db="EMBL/GenBank/DDBJ databases">
        <title>Diverse halophilic archaea isolated from saline environments.</title>
        <authorList>
            <person name="Cui H.-L."/>
        </authorList>
    </citation>
    <scope>NUCLEOTIDE SEQUENCE</scope>
    <source>
        <strain evidence="1">ZS-35-S2</strain>
    </source>
</reference>
<sequence length="168" mass="17101">MADGHSRRTVLRTGATLAVTGAGLGTLGSASASNGRSENAKQFGRVWANGALYRTNVVKVLDSEPVPGDVIYFVNDGTPTSLPPNDGVNGGGSPFVSEAAPGDQDWNGGQWVHYSARLAPGVTLAEPLTSEAAVLAAEAAGDLTITKGRPAIDGAPPNFFICPLNGKA</sequence>
<dbReference type="InterPro" id="IPR006311">
    <property type="entry name" value="TAT_signal"/>
</dbReference>
<keyword evidence="2" id="KW-1185">Reference proteome</keyword>
<evidence type="ECO:0000313" key="2">
    <source>
        <dbReference type="Proteomes" id="UP001057580"/>
    </source>
</evidence>
<protein>
    <submittedName>
        <fullName evidence="1">Uncharacterized protein</fullName>
    </submittedName>
</protein>
<dbReference type="EMBL" id="CP104003">
    <property type="protein sequence ID" value="UWM52939.1"/>
    <property type="molecule type" value="Genomic_DNA"/>
</dbReference>
<dbReference type="KEGG" id="ssai:N0B31_12345"/>
<dbReference type="GeneID" id="74943225"/>
<accession>A0A9E7U9K7</accession>
<dbReference type="PROSITE" id="PS51318">
    <property type="entry name" value="TAT"/>
    <property type="match status" value="1"/>
</dbReference>
<gene>
    <name evidence="1" type="ORF">N0B31_12345</name>
</gene>